<organism evidence="7 8">
    <name type="scientific">Diaphorobacter ruginosibacter</name>
    <dbReference type="NCBI Taxonomy" id="1715720"/>
    <lineage>
        <taxon>Bacteria</taxon>
        <taxon>Pseudomonadati</taxon>
        <taxon>Pseudomonadota</taxon>
        <taxon>Betaproteobacteria</taxon>
        <taxon>Burkholderiales</taxon>
        <taxon>Comamonadaceae</taxon>
        <taxon>Diaphorobacter</taxon>
    </lineage>
</organism>
<dbReference type="CDD" id="cd06171">
    <property type="entry name" value="Sigma70_r4"/>
    <property type="match status" value="1"/>
</dbReference>
<dbReference type="InterPro" id="IPR039425">
    <property type="entry name" value="RNA_pol_sigma-70-like"/>
</dbReference>
<dbReference type="GO" id="GO:0003677">
    <property type="term" value="F:DNA binding"/>
    <property type="evidence" value="ECO:0007669"/>
    <property type="project" value="InterPro"/>
</dbReference>
<dbReference type="InterPro" id="IPR007627">
    <property type="entry name" value="RNA_pol_sigma70_r2"/>
</dbReference>
<gene>
    <name evidence="7" type="ORF">H9K76_13450</name>
</gene>
<proteinExistence type="inferred from homology"/>
<dbReference type="InterPro" id="IPR013324">
    <property type="entry name" value="RNA_pol_sigma_r3/r4-like"/>
</dbReference>
<dbReference type="GO" id="GO:0016987">
    <property type="term" value="F:sigma factor activity"/>
    <property type="evidence" value="ECO:0007669"/>
    <property type="project" value="UniProtKB-KW"/>
</dbReference>
<evidence type="ECO:0000256" key="4">
    <source>
        <dbReference type="ARBA" id="ARBA00023163"/>
    </source>
</evidence>
<accession>A0A7G9RJ65</accession>
<name>A0A7G9RJ65_9BURK</name>
<evidence type="ECO:0000259" key="5">
    <source>
        <dbReference type="Pfam" id="PF04542"/>
    </source>
</evidence>
<evidence type="ECO:0000259" key="6">
    <source>
        <dbReference type="Pfam" id="PF08281"/>
    </source>
</evidence>
<dbReference type="Proteomes" id="UP000515811">
    <property type="component" value="Chromosome"/>
</dbReference>
<feature type="domain" description="RNA polymerase sigma-70 region 2" evidence="5">
    <location>
        <begin position="15"/>
        <end position="80"/>
    </location>
</feature>
<dbReference type="EMBL" id="CP060714">
    <property type="protein sequence ID" value="QNN55640.1"/>
    <property type="molecule type" value="Genomic_DNA"/>
</dbReference>
<evidence type="ECO:0000256" key="3">
    <source>
        <dbReference type="ARBA" id="ARBA00023082"/>
    </source>
</evidence>
<feature type="domain" description="RNA polymerase sigma factor 70 region 4 type 2" evidence="6">
    <location>
        <begin position="112"/>
        <end position="163"/>
    </location>
</feature>
<comment type="similarity">
    <text evidence="1">Belongs to the sigma-70 factor family. ECF subfamily.</text>
</comment>
<dbReference type="PANTHER" id="PTHR43133:SF63">
    <property type="entry name" value="RNA POLYMERASE SIGMA FACTOR FECI-RELATED"/>
    <property type="match status" value="1"/>
</dbReference>
<reference evidence="7 8" key="1">
    <citation type="submission" date="2020-08" db="EMBL/GenBank/DDBJ databases">
        <title>Genome sequence of Diaphorobacter ruginosibacter DSM 27467T.</title>
        <authorList>
            <person name="Hyun D.-W."/>
            <person name="Bae J.-W."/>
        </authorList>
    </citation>
    <scope>NUCLEOTIDE SEQUENCE [LARGE SCALE GENOMIC DNA]</scope>
    <source>
        <strain evidence="7 8">DSM 27467</strain>
    </source>
</reference>
<keyword evidence="3" id="KW-0731">Sigma factor</keyword>
<keyword evidence="2" id="KW-0805">Transcription regulation</keyword>
<protein>
    <submittedName>
        <fullName evidence="7">Sigma-70 family RNA polymerase sigma factor</fullName>
    </submittedName>
</protein>
<sequence>MPASDLPVADDVAGLYVEHSTWLQGWLRRRIGDAFTAADVAQDTFLSLLDGKTATQEIREPRPFLATIANRLLAHRHRRQLLETAYLEAIAALPEEFAPSPETRLIAVQSLQEIDRVLDGLPSKVREAFLLAHLVELSYAEIAERLGVSASSVKQYLSRAHRECLFAISF</sequence>
<dbReference type="Gene3D" id="1.10.1740.10">
    <property type="match status" value="1"/>
</dbReference>
<dbReference type="RefSeq" id="WP_187595913.1">
    <property type="nucleotide sequence ID" value="NZ_CP060714.1"/>
</dbReference>
<dbReference type="SUPFAM" id="SSF88946">
    <property type="entry name" value="Sigma2 domain of RNA polymerase sigma factors"/>
    <property type="match status" value="1"/>
</dbReference>
<dbReference type="InterPro" id="IPR036388">
    <property type="entry name" value="WH-like_DNA-bd_sf"/>
</dbReference>
<evidence type="ECO:0000256" key="2">
    <source>
        <dbReference type="ARBA" id="ARBA00023015"/>
    </source>
</evidence>
<dbReference type="InterPro" id="IPR013249">
    <property type="entry name" value="RNA_pol_sigma70_r4_t2"/>
</dbReference>
<evidence type="ECO:0000256" key="1">
    <source>
        <dbReference type="ARBA" id="ARBA00010641"/>
    </source>
</evidence>
<dbReference type="SUPFAM" id="SSF88659">
    <property type="entry name" value="Sigma3 and sigma4 domains of RNA polymerase sigma factors"/>
    <property type="match status" value="1"/>
</dbReference>
<dbReference type="KEGG" id="drg:H9K76_13450"/>
<evidence type="ECO:0000313" key="8">
    <source>
        <dbReference type="Proteomes" id="UP000515811"/>
    </source>
</evidence>
<dbReference type="NCBIfam" id="NF009180">
    <property type="entry name" value="PRK12528.1"/>
    <property type="match status" value="1"/>
</dbReference>
<dbReference type="AlphaFoldDB" id="A0A7G9RJ65"/>
<keyword evidence="8" id="KW-1185">Reference proteome</keyword>
<dbReference type="Pfam" id="PF08281">
    <property type="entry name" value="Sigma70_r4_2"/>
    <property type="match status" value="1"/>
</dbReference>
<dbReference type="PANTHER" id="PTHR43133">
    <property type="entry name" value="RNA POLYMERASE ECF-TYPE SIGMA FACTO"/>
    <property type="match status" value="1"/>
</dbReference>
<dbReference type="InterPro" id="IPR013325">
    <property type="entry name" value="RNA_pol_sigma_r2"/>
</dbReference>
<evidence type="ECO:0000313" key="7">
    <source>
        <dbReference type="EMBL" id="QNN55640.1"/>
    </source>
</evidence>
<dbReference type="GO" id="GO:0006352">
    <property type="term" value="P:DNA-templated transcription initiation"/>
    <property type="evidence" value="ECO:0007669"/>
    <property type="project" value="InterPro"/>
</dbReference>
<dbReference type="Gene3D" id="1.10.10.10">
    <property type="entry name" value="Winged helix-like DNA-binding domain superfamily/Winged helix DNA-binding domain"/>
    <property type="match status" value="1"/>
</dbReference>
<dbReference type="Pfam" id="PF04542">
    <property type="entry name" value="Sigma70_r2"/>
    <property type="match status" value="1"/>
</dbReference>
<keyword evidence="4" id="KW-0804">Transcription</keyword>
<dbReference type="NCBIfam" id="TIGR02937">
    <property type="entry name" value="sigma70-ECF"/>
    <property type="match status" value="1"/>
</dbReference>
<dbReference type="InterPro" id="IPR014284">
    <property type="entry name" value="RNA_pol_sigma-70_dom"/>
</dbReference>